<evidence type="ECO:0000313" key="3">
    <source>
        <dbReference type="Proteomes" id="UP000826990"/>
    </source>
</evidence>
<evidence type="ECO:0000313" key="2">
    <source>
        <dbReference type="EMBL" id="QYD24830.1"/>
    </source>
</evidence>
<dbReference type="EMBL" id="CP080107">
    <property type="protein sequence ID" value="QYD24820.1"/>
    <property type="molecule type" value="Genomic_DNA"/>
</dbReference>
<gene>
    <name evidence="1" type="ORF">KZX48_12135</name>
    <name evidence="2" type="ORF">KZX48_12185</name>
</gene>
<sequence length="103" mass="11683">MHFQDIYPGLTEHPLFTAKQAKLLTKKTRSSPELIDEASLALLLVDIAFDDIKAAATQGKGYTLFPDYEDSPKAIEIAENFLRKECGYVIDNQNGVRTIYWFI</sequence>
<dbReference type="AlphaFoldDB" id="A0AAQ0EMC7"/>
<name>A0AAQ0EMC7_ENTAS</name>
<reference evidence="2" key="1">
    <citation type="submission" date="2021-07" db="EMBL/GenBank/DDBJ databases">
        <title>Characterization of Emerging Pathogens Carrying KPC-2 Gene in IncP-6 Plasmids Isolated from Urban Sewage in Argentina.</title>
        <authorList>
            <person name="Ghiglione B."/>
            <person name="Haim M.S."/>
            <person name="Dropa M."/>
        </authorList>
    </citation>
    <scope>NUCLEOTIDE SEQUENCE</scope>
    <source>
        <strain evidence="2">WW-19C</strain>
    </source>
</reference>
<proteinExistence type="predicted"/>
<organism evidence="2 3">
    <name type="scientific">Enterobacter asburiae</name>
    <dbReference type="NCBI Taxonomy" id="61645"/>
    <lineage>
        <taxon>Bacteria</taxon>
        <taxon>Pseudomonadati</taxon>
        <taxon>Pseudomonadota</taxon>
        <taxon>Gammaproteobacteria</taxon>
        <taxon>Enterobacterales</taxon>
        <taxon>Enterobacteriaceae</taxon>
        <taxon>Enterobacter</taxon>
        <taxon>Enterobacter cloacae complex</taxon>
    </lineage>
</organism>
<dbReference type="RefSeq" id="WP_024552731.1">
    <property type="nucleotide sequence ID" value="NZ_CP080107.1"/>
</dbReference>
<protein>
    <submittedName>
        <fullName evidence="2">Uncharacterized protein</fullName>
    </submittedName>
</protein>
<dbReference type="Proteomes" id="UP000826990">
    <property type="component" value="Chromosome"/>
</dbReference>
<dbReference type="EMBL" id="CP080107">
    <property type="protein sequence ID" value="QYD24830.1"/>
    <property type="molecule type" value="Genomic_DNA"/>
</dbReference>
<evidence type="ECO:0000313" key="1">
    <source>
        <dbReference type="EMBL" id="QYD24820.1"/>
    </source>
</evidence>
<accession>A0AAQ0EMC7</accession>